<name>A0ABV6RAL1_9MICO</name>
<keyword evidence="2" id="KW-1185">Reference proteome</keyword>
<organism evidence="1 2">
    <name type="scientific">Brachybacterium hainanense</name>
    <dbReference type="NCBI Taxonomy" id="1541174"/>
    <lineage>
        <taxon>Bacteria</taxon>
        <taxon>Bacillati</taxon>
        <taxon>Actinomycetota</taxon>
        <taxon>Actinomycetes</taxon>
        <taxon>Micrococcales</taxon>
        <taxon>Dermabacteraceae</taxon>
        <taxon>Brachybacterium</taxon>
    </lineage>
</organism>
<evidence type="ECO:0000313" key="1">
    <source>
        <dbReference type="EMBL" id="MFC0674013.1"/>
    </source>
</evidence>
<accession>A0ABV6RAL1</accession>
<comment type="caution">
    <text evidence="1">The sequence shown here is derived from an EMBL/GenBank/DDBJ whole genome shotgun (WGS) entry which is preliminary data.</text>
</comment>
<dbReference type="EMBL" id="JBHLSV010000008">
    <property type="protein sequence ID" value="MFC0674013.1"/>
    <property type="molecule type" value="Genomic_DNA"/>
</dbReference>
<proteinExistence type="predicted"/>
<evidence type="ECO:0000313" key="2">
    <source>
        <dbReference type="Proteomes" id="UP001589793"/>
    </source>
</evidence>
<dbReference type="RefSeq" id="WP_376979947.1">
    <property type="nucleotide sequence ID" value="NZ_JBHLSV010000008.1"/>
</dbReference>
<protein>
    <submittedName>
        <fullName evidence="1">Uncharacterized protein</fullName>
    </submittedName>
</protein>
<sequence>MSHHETVLTELHAALIDHASGVGVGIGATLPDGYGIADVRALWDDRDLLDTELGIIGAVVVDVREDGLLLIGREPVREVRHTAEVDPDPAGPDDLVDPALVVTLGLDGDMVPLWSPDALPAYRDGAAAVREHGEVLDLLRSQLLDLLADAEADA</sequence>
<reference evidence="1 2" key="1">
    <citation type="submission" date="2024-09" db="EMBL/GenBank/DDBJ databases">
        <authorList>
            <person name="Sun Q."/>
            <person name="Mori K."/>
        </authorList>
    </citation>
    <scope>NUCLEOTIDE SEQUENCE [LARGE SCALE GENOMIC DNA]</scope>
    <source>
        <strain evidence="1 2">CICC 10874</strain>
    </source>
</reference>
<dbReference type="Proteomes" id="UP001589793">
    <property type="component" value="Unassembled WGS sequence"/>
</dbReference>
<gene>
    <name evidence="1" type="ORF">ACFFF6_08610</name>
</gene>